<evidence type="ECO:0000313" key="2">
    <source>
        <dbReference type="EMBL" id="KAG7372610.1"/>
    </source>
</evidence>
<keyword evidence="3" id="KW-1185">Reference proteome</keyword>
<accession>A0A9K3Q6V5</accession>
<keyword evidence="1" id="KW-1133">Transmembrane helix</keyword>
<reference evidence="2" key="2">
    <citation type="submission" date="2021-04" db="EMBL/GenBank/DDBJ databases">
        <authorList>
            <person name="Podell S."/>
        </authorList>
    </citation>
    <scope>NUCLEOTIDE SEQUENCE</scope>
    <source>
        <strain evidence="2">Hildebrandi</strain>
    </source>
</reference>
<reference evidence="2" key="1">
    <citation type="journal article" date="2021" name="Sci. Rep.">
        <title>Diploid genomic architecture of Nitzschia inconspicua, an elite biomass production diatom.</title>
        <authorList>
            <person name="Oliver A."/>
            <person name="Podell S."/>
            <person name="Pinowska A."/>
            <person name="Traller J.C."/>
            <person name="Smith S.R."/>
            <person name="McClure R."/>
            <person name="Beliaev A."/>
            <person name="Bohutskyi P."/>
            <person name="Hill E.A."/>
            <person name="Rabines A."/>
            <person name="Zheng H."/>
            <person name="Allen L.Z."/>
            <person name="Kuo A."/>
            <person name="Grigoriev I.V."/>
            <person name="Allen A.E."/>
            <person name="Hazlebeck D."/>
            <person name="Allen E.E."/>
        </authorList>
    </citation>
    <scope>NUCLEOTIDE SEQUENCE</scope>
    <source>
        <strain evidence="2">Hildebrandi</strain>
    </source>
</reference>
<gene>
    <name evidence="2" type="ORF">IV203_018753</name>
</gene>
<dbReference type="AlphaFoldDB" id="A0A9K3Q6V5"/>
<dbReference type="EMBL" id="JAGRRH010000003">
    <property type="protein sequence ID" value="KAG7372610.1"/>
    <property type="molecule type" value="Genomic_DNA"/>
</dbReference>
<comment type="caution">
    <text evidence="2">The sequence shown here is derived from an EMBL/GenBank/DDBJ whole genome shotgun (WGS) entry which is preliminary data.</text>
</comment>
<sequence length="173" mass="18695">MSNGYYVHPYILFGRAGRGNKGFICANAAAAIPASSGTPASPAVVPDLPASLSDFIESCSLAIWSLLSQDKMFPDKSLFQTLVRKAYGRGYEALRHMIMRTSTDWLGSAFPSLPANYGSLLLLILFHVSFSCFYFLHITYSTCPFAGFLGTICTFDDLLTGVSIRGGCCTNCA</sequence>
<keyword evidence="1" id="KW-0812">Transmembrane</keyword>
<keyword evidence="1" id="KW-0472">Membrane</keyword>
<evidence type="ECO:0000313" key="3">
    <source>
        <dbReference type="Proteomes" id="UP000693970"/>
    </source>
</evidence>
<name>A0A9K3Q6V5_9STRA</name>
<protein>
    <submittedName>
        <fullName evidence="2">Uncharacterized protein</fullName>
    </submittedName>
</protein>
<dbReference type="Proteomes" id="UP000693970">
    <property type="component" value="Unassembled WGS sequence"/>
</dbReference>
<proteinExistence type="predicted"/>
<organism evidence="2 3">
    <name type="scientific">Nitzschia inconspicua</name>
    <dbReference type="NCBI Taxonomy" id="303405"/>
    <lineage>
        <taxon>Eukaryota</taxon>
        <taxon>Sar</taxon>
        <taxon>Stramenopiles</taxon>
        <taxon>Ochrophyta</taxon>
        <taxon>Bacillariophyta</taxon>
        <taxon>Bacillariophyceae</taxon>
        <taxon>Bacillariophycidae</taxon>
        <taxon>Bacillariales</taxon>
        <taxon>Bacillariaceae</taxon>
        <taxon>Nitzschia</taxon>
    </lineage>
</organism>
<feature type="transmembrane region" description="Helical" evidence="1">
    <location>
        <begin position="115"/>
        <end position="136"/>
    </location>
</feature>
<evidence type="ECO:0000256" key="1">
    <source>
        <dbReference type="SAM" id="Phobius"/>
    </source>
</evidence>